<evidence type="ECO:0000256" key="1">
    <source>
        <dbReference type="ARBA" id="ARBA00008609"/>
    </source>
</evidence>
<dbReference type="Gene3D" id="3.30.1360.120">
    <property type="entry name" value="Probable tRNA modification gtpase trme, domain 1"/>
    <property type="match status" value="1"/>
</dbReference>
<dbReference type="GO" id="GO:0005829">
    <property type="term" value="C:cytosol"/>
    <property type="evidence" value="ECO:0007669"/>
    <property type="project" value="TreeGrafter"/>
</dbReference>
<feature type="domain" description="Aminomethyltransferase C-terminal" evidence="10">
    <location>
        <begin position="284"/>
        <end position="362"/>
    </location>
</feature>
<evidence type="ECO:0000256" key="4">
    <source>
        <dbReference type="ARBA" id="ARBA00022679"/>
    </source>
</evidence>
<dbReference type="Pfam" id="PF01571">
    <property type="entry name" value="GCV_T"/>
    <property type="match status" value="1"/>
</dbReference>
<evidence type="ECO:0000256" key="3">
    <source>
        <dbReference type="ARBA" id="ARBA00022576"/>
    </source>
</evidence>
<evidence type="ECO:0000259" key="9">
    <source>
        <dbReference type="Pfam" id="PF01571"/>
    </source>
</evidence>
<comment type="catalytic activity">
    <reaction evidence="6 7">
        <text>N(6)-[(R)-S(8)-aminomethyldihydrolipoyl]-L-lysyl-[protein] + (6S)-5,6,7,8-tetrahydrofolate = N(6)-[(R)-dihydrolipoyl]-L-lysyl-[protein] + (6R)-5,10-methylene-5,6,7,8-tetrahydrofolate + NH4(+)</text>
        <dbReference type="Rhea" id="RHEA:16945"/>
        <dbReference type="Rhea" id="RHEA-COMP:10475"/>
        <dbReference type="Rhea" id="RHEA-COMP:10492"/>
        <dbReference type="ChEBI" id="CHEBI:15636"/>
        <dbReference type="ChEBI" id="CHEBI:28938"/>
        <dbReference type="ChEBI" id="CHEBI:57453"/>
        <dbReference type="ChEBI" id="CHEBI:83100"/>
        <dbReference type="ChEBI" id="CHEBI:83143"/>
        <dbReference type="EC" id="2.1.2.10"/>
    </reaction>
</comment>
<evidence type="ECO:0000256" key="7">
    <source>
        <dbReference type="HAMAP-Rule" id="MF_00259"/>
    </source>
</evidence>
<evidence type="ECO:0000256" key="5">
    <source>
        <dbReference type="ARBA" id="ARBA00031395"/>
    </source>
</evidence>
<keyword evidence="12" id="KW-1185">Reference proteome</keyword>
<comment type="subunit">
    <text evidence="7">The glycine cleavage system is composed of four proteins: P, T, L and H.</text>
</comment>
<evidence type="ECO:0000313" key="11">
    <source>
        <dbReference type="EMBL" id="QDV49341.1"/>
    </source>
</evidence>
<dbReference type="NCBIfam" id="TIGR00528">
    <property type="entry name" value="gcvT"/>
    <property type="match status" value="1"/>
</dbReference>
<dbReference type="FunFam" id="4.10.1250.10:FF:000001">
    <property type="entry name" value="Aminomethyltransferase"/>
    <property type="match status" value="1"/>
</dbReference>
<dbReference type="PANTHER" id="PTHR43757:SF2">
    <property type="entry name" value="AMINOMETHYLTRANSFERASE, MITOCHONDRIAL"/>
    <property type="match status" value="1"/>
</dbReference>
<proteinExistence type="inferred from homology"/>
<dbReference type="InterPro" id="IPR022903">
    <property type="entry name" value="GcvT_bac"/>
</dbReference>
<dbReference type="Gene3D" id="4.10.1250.10">
    <property type="entry name" value="Aminomethyltransferase fragment"/>
    <property type="match status" value="1"/>
</dbReference>
<sequence>MSDSLLSTACHQWHVDHGGRMVDFAGWEMPLLYSNITTEHQAVRKTAGLFDIAHMGRLFFSGPDACRFLDRLLTNNVESLKPGQIRYSLVTNEAGGILDDVLVYRFSGFYLLVVNASNRLKIVEWIEKQRQGFDVQIDDRTCEKFMLALQGPESLGVLNPLAEADLSEIKYYYGVETQVLGVDALVSRTGYTGEDGFEVVLDQTQAVTLWERLIADGEAVGLIPAGLGCRDTLRLEAAMPLYGHELDEQTDPFTAGLNFAVKLQGADFIGKDALIAAKGREDRKVRVGFTLEGKRAAREGCLLFEGDQQVGIVTSGSFSPTLDMPIGMAYVEATFAKTGQTLEADIRGKRIPVKLTELPFYKRDT</sequence>
<keyword evidence="4 7" id="KW-0808">Transferase</keyword>
<dbReference type="FunFam" id="2.40.30.110:FF:000003">
    <property type="entry name" value="Aminomethyltransferase"/>
    <property type="match status" value="1"/>
</dbReference>
<evidence type="ECO:0000313" key="12">
    <source>
        <dbReference type="Proteomes" id="UP000318313"/>
    </source>
</evidence>
<dbReference type="SUPFAM" id="SSF101790">
    <property type="entry name" value="Aminomethyltransferase beta-barrel domain"/>
    <property type="match status" value="1"/>
</dbReference>
<accession>A0A518I8B2</accession>
<dbReference type="Pfam" id="PF08669">
    <property type="entry name" value="GCV_T_C"/>
    <property type="match status" value="1"/>
</dbReference>
<dbReference type="EMBL" id="CP037452">
    <property type="protein sequence ID" value="QDV49341.1"/>
    <property type="molecule type" value="Genomic_DNA"/>
</dbReference>
<comment type="similarity">
    <text evidence="1 7">Belongs to the GcvT family.</text>
</comment>
<dbReference type="NCBIfam" id="NF001567">
    <property type="entry name" value="PRK00389.1"/>
    <property type="match status" value="1"/>
</dbReference>
<dbReference type="GO" id="GO:0004047">
    <property type="term" value="F:aminomethyltransferase activity"/>
    <property type="evidence" value="ECO:0007669"/>
    <property type="project" value="UniProtKB-UniRule"/>
</dbReference>
<dbReference type="SUPFAM" id="SSF103025">
    <property type="entry name" value="Folate-binding domain"/>
    <property type="match status" value="1"/>
</dbReference>
<dbReference type="FunFam" id="3.30.70.1400:FF:000001">
    <property type="entry name" value="Aminomethyltransferase"/>
    <property type="match status" value="1"/>
</dbReference>
<dbReference type="Proteomes" id="UP000318313">
    <property type="component" value="Chromosome"/>
</dbReference>
<protein>
    <recommendedName>
        <fullName evidence="2 7">Aminomethyltransferase</fullName>
        <ecNumber evidence="2 7">2.1.2.10</ecNumber>
    </recommendedName>
    <alternativeName>
        <fullName evidence="5 7">Glycine cleavage system T protein</fullName>
    </alternativeName>
</protein>
<dbReference type="PIRSF" id="PIRSF006487">
    <property type="entry name" value="GcvT"/>
    <property type="match status" value="1"/>
</dbReference>
<evidence type="ECO:0000259" key="10">
    <source>
        <dbReference type="Pfam" id="PF08669"/>
    </source>
</evidence>
<keyword evidence="3 7" id="KW-0032">Aminotransferase</keyword>
<gene>
    <name evidence="11" type="primary">gcvT_1</name>
    <name evidence="7" type="synonym">gcvT</name>
    <name evidence="11" type="ORF">Enr17x_13580</name>
</gene>
<dbReference type="InterPro" id="IPR029043">
    <property type="entry name" value="GcvT/YgfZ_C"/>
</dbReference>
<dbReference type="GO" id="GO:0019464">
    <property type="term" value="P:glycine decarboxylation via glycine cleavage system"/>
    <property type="evidence" value="ECO:0007669"/>
    <property type="project" value="UniProtKB-UniRule"/>
</dbReference>
<feature type="domain" description="GCVT N-terminal" evidence="9">
    <location>
        <begin position="11"/>
        <end position="264"/>
    </location>
</feature>
<dbReference type="AlphaFoldDB" id="A0A518I8B2"/>
<dbReference type="OrthoDB" id="9774591at2"/>
<evidence type="ECO:0000256" key="8">
    <source>
        <dbReference type="PIRSR" id="PIRSR006487-1"/>
    </source>
</evidence>
<organism evidence="11 12">
    <name type="scientific">Gimesia fumaroli</name>
    <dbReference type="NCBI Taxonomy" id="2527976"/>
    <lineage>
        <taxon>Bacteria</taxon>
        <taxon>Pseudomonadati</taxon>
        <taxon>Planctomycetota</taxon>
        <taxon>Planctomycetia</taxon>
        <taxon>Planctomycetales</taxon>
        <taxon>Planctomycetaceae</taxon>
        <taxon>Gimesia</taxon>
    </lineage>
</organism>
<comment type="function">
    <text evidence="7">The glycine cleavage system catalyzes the degradation of glycine.</text>
</comment>
<dbReference type="Gene3D" id="2.40.30.110">
    <property type="entry name" value="Aminomethyltransferase beta-barrel domains"/>
    <property type="match status" value="1"/>
</dbReference>
<dbReference type="InterPro" id="IPR013977">
    <property type="entry name" value="GcvT_C"/>
</dbReference>
<evidence type="ECO:0000256" key="2">
    <source>
        <dbReference type="ARBA" id="ARBA00012616"/>
    </source>
</evidence>
<dbReference type="PANTHER" id="PTHR43757">
    <property type="entry name" value="AMINOMETHYLTRANSFERASE"/>
    <property type="match status" value="1"/>
</dbReference>
<dbReference type="EC" id="2.1.2.10" evidence="2 7"/>
<dbReference type="GO" id="GO:0005960">
    <property type="term" value="C:glycine cleavage complex"/>
    <property type="evidence" value="ECO:0007669"/>
    <property type="project" value="InterPro"/>
</dbReference>
<evidence type="ECO:0000256" key="6">
    <source>
        <dbReference type="ARBA" id="ARBA00047665"/>
    </source>
</evidence>
<dbReference type="RefSeq" id="WP_145306993.1">
    <property type="nucleotide sequence ID" value="NZ_CP037452.1"/>
</dbReference>
<dbReference type="InterPro" id="IPR006223">
    <property type="entry name" value="GcvT"/>
</dbReference>
<dbReference type="HAMAP" id="MF_00259">
    <property type="entry name" value="GcvT"/>
    <property type="match status" value="1"/>
</dbReference>
<dbReference type="KEGG" id="gfm:Enr17x_13580"/>
<dbReference type="InterPro" id="IPR006222">
    <property type="entry name" value="GCVT_N"/>
</dbReference>
<dbReference type="InterPro" id="IPR028896">
    <property type="entry name" value="GcvT/YgfZ/DmdA"/>
</dbReference>
<dbReference type="InterPro" id="IPR027266">
    <property type="entry name" value="TrmE/GcvT-like"/>
</dbReference>
<feature type="binding site" evidence="8">
    <location>
        <position position="198"/>
    </location>
    <ligand>
        <name>substrate</name>
    </ligand>
</feature>
<name>A0A518I8B2_9PLAN</name>
<reference evidence="11 12" key="1">
    <citation type="submission" date="2019-03" db="EMBL/GenBank/DDBJ databases">
        <title>Deep-cultivation of Planctomycetes and their phenomic and genomic characterization uncovers novel biology.</title>
        <authorList>
            <person name="Wiegand S."/>
            <person name="Jogler M."/>
            <person name="Boedeker C."/>
            <person name="Pinto D."/>
            <person name="Vollmers J."/>
            <person name="Rivas-Marin E."/>
            <person name="Kohn T."/>
            <person name="Peeters S.H."/>
            <person name="Heuer A."/>
            <person name="Rast P."/>
            <person name="Oberbeckmann S."/>
            <person name="Bunk B."/>
            <person name="Jeske O."/>
            <person name="Meyerdierks A."/>
            <person name="Storesund J.E."/>
            <person name="Kallscheuer N."/>
            <person name="Luecker S."/>
            <person name="Lage O.M."/>
            <person name="Pohl T."/>
            <person name="Merkel B.J."/>
            <person name="Hornburger P."/>
            <person name="Mueller R.-W."/>
            <person name="Bruemmer F."/>
            <person name="Labrenz M."/>
            <person name="Spormann A.M."/>
            <person name="Op den Camp H."/>
            <person name="Overmann J."/>
            <person name="Amann R."/>
            <person name="Jetten M.S.M."/>
            <person name="Mascher T."/>
            <person name="Medema M.H."/>
            <person name="Devos D.P."/>
            <person name="Kaster A.-K."/>
            <person name="Ovreas L."/>
            <person name="Rohde M."/>
            <person name="Galperin M.Y."/>
            <person name="Jogler C."/>
        </authorList>
    </citation>
    <scope>NUCLEOTIDE SEQUENCE [LARGE SCALE GENOMIC DNA]</scope>
    <source>
        <strain evidence="11 12">Enr17</strain>
    </source>
</reference>
<dbReference type="Gene3D" id="3.30.70.1400">
    <property type="entry name" value="Aminomethyltransferase beta-barrel domains"/>
    <property type="match status" value="1"/>
</dbReference>
<dbReference type="GO" id="GO:0008483">
    <property type="term" value="F:transaminase activity"/>
    <property type="evidence" value="ECO:0007669"/>
    <property type="project" value="UniProtKB-KW"/>
</dbReference>